<feature type="region of interest" description="Disordered" evidence="1">
    <location>
        <begin position="75"/>
        <end position="161"/>
    </location>
</feature>
<evidence type="ECO:0000313" key="3">
    <source>
        <dbReference type="Proteomes" id="UP000324907"/>
    </source>
</evidence>
<protein>
    <submittedName>
        <fullName evidence="2">Uncharacterized protein</fullName>
    </submittedName>
</protein>
<feature type="compositionally biased region" description="Basic and acidic residues" evidence="1">
    <location>
        <begin position="10"/>
        <end position="21"/>
    </location>
</feature>
<name>A0A5A8E1Q2_CAFRO</name>
<reference evidence="2 3" key="1">
    <citation type="submission" date="2019-07" db="EMBL/GenBank/DDBJ databases">
        <title>Genomes of Cafeteria roenbergensis.</title>
        <authorList>
            <person name="Fischer M.G."/>
            <person name="Hackl T."/>
            <person name="Roman M."/>
        </authorList>
    </citation>
    <scope>NUCLEOTIDE SEQUENCE [LARGE SCALE GENOMIC DNA]</scope>
    <source>
        <strain evidence="2 3">RCC970-E3</strain>
    </source>
</reference>
<evidence type="ECO:0000256" key="1">
    <source>
        <dbReference type="SAM" id="MobiDB-lite"/>
    </source>
</evidence>
<feature type="region of interest" description="Disordered" evidence="1">
    <location>
        <begin position="1"/>
        <end position="58"/>
    </location>
</feature>
<accession>A0A5A8E1Q2</accession>
<proteinExistence type="predicted"/>
<gene>
    <name evidence="2" type="ORF">FNF28_00605</name>
</gene>
<feature type="compositionally biased region" description="Polar residues" evidence="1">
    <location>
        <begin position="151"/>
        <end position="161"/>
    </location>
</feature>
<organism evidence="2 3">
    <name type="scientific">Cafeteria roenbergensis</name>
    <name type="common">Marine flagellate</name>
    <dbReference type="NCBI Taxonomy" id="33653"/>
    <lineage>
        <taxon>Eukaryota</taxon>
        <taxon>Sar</taxon>
        <taxon>Stramenopiles</taxon>
        <taxon>Bigyra</taxon>
        <taxon>Opalozoa</taxon>
        <taxon>Bicosoecida</taxon>
        <taxon>Cafeteriaceae</taxon>
        <taxon>Cafeteria</taxon>
    </lineage>
</organism>
<dbReference type="AlphaFoldDB" id="A0A5A8E1Q2"/>
<evidence type="ECO:0000313" key="2">
    <source>
        <dbReference type="EMBL" id="KAA0171672.1"/>
    </source>
</evidence>
<sequence length="161" mass="16858">MQRGGAQRGSDWEEKHRAFLERRRRATQQPAAAAQRRERAASPVQSPPRRTAAASVDQGVMQFSAHELARLRLRAGVSPTKGAGDTEGRSGAGGFPVRPRHEVHLSEADIPGLGGDASPRGGGGGGRAHGLPASGPHRGEVSTGRRHFGGATSSSRSHPGR</sequence>
<comment type="caution">
    <text evidence="2">The sequence shown here is derived from an EMBL/GenBank/DDBJ whole genome shotgun (WGS) entry which is preliminary data.</text>
</comment>
<feature type="compositionally biased region" description="Gly residues" evidence="1">
    <location>
        <begin position="112"/>
        <end position="128"/>
    </location>
</feature>
<dbReference type="EMBL" id="VLTL01000005">
    <property type="protein sequence ID" value="KAA0171672.1"/>
    <property type="molecule type" value="Genomic_DNA"/>
</dbReference>
<dbReference type="Proteomes" id="UP000324907">
    <property type="component" value="Unassembled WGS sequence"/>
</dbReference>